<dbReference type="EMBL" id="GADI01007943">
    <property type="protein sequence ID" value="JAA65865.1"/>
    <property type="molecule type" value="mRNA"/>
</dbReference>
<keyword evidence="1" id="KW-0482">Metalloprotease</keyword>
<proteinExistence type="evidence at transcript level"/>
<dbReference type="AlphaFoldDB" id="A0A0K8R3Y4"/>
<accession>A0A0K8R3Y4</accession>
<keyword evidence="1" id="KW-0645">Protease</keyword>
<sequence>MDERLPGEGVSKTTQCKRAFPKLKETYHMKKKPIVNCAMQCFMPRRVYGYDTHIAVALTDGDNMQQKMERVCINGQLQKRGKRKLSFFKVHRKYKSKIMFSTQKTTTTKRADLGPNSLRLNTN</sequence>
<reference evidence="1" key="1">
    <citation type="submission" date="2012-12" db="EMBL/GenBank/DDBJ databases">
        <title>Identification and characterization of a phenylalanine ammonia-lyase gene family in Isatis indigotica Fort.</title>
        <authorList>
            <person name="Liu Q."/>
            <person name="Chen J."/>
            <person name="Zhou X."/>
            <person name="Di P."/>
            <person name="Xiao Y."/>
            <person name="Xuan H."/>
            <person name="Zhang L."/>
            <person name="Chen W."/>
        </authorList>
    </citation>
    <scope>NUCLEOTIDE SEQUENCE</scope>
    <source>
        <tissue evidence="1">Salivary gland</tissue>
    </source>
</reference>
<dbReference type="GO" id="GO:0008237">
    <property type="term" value="F:metallopeptidase activity"/>
    <property type="evidence" value="ECO:0007669"/>
    <property type="project" value="UniProtKB-KW"/>
</dbReference>
<keyword evidence="1" id="KW-0378">Hydrolase</keyword>
<protein>
    <submittedName>
        <fullName evidence="1">Putative metalloprotease</fullName>
    </submittedName>
</protein>
<organism evidence="1">
    <name type="scientific">Ixodes ricinus</name>
    <name type="common">Common tick</name>
    <name type="synonym">Acarus ricinus</name>
    <dbReference type="NCBI Taxonomy" id="34613"/>
    <lineage>
        <taxon>Eukaryota</taxon>
        <taxon>Metazoa</taxon>
        <taxon>Ecdysozoa</taxon>
        <taxon>Arthropoda</taxon>
        <taxon>Chelicerata</taxon>
        <taxon>Arachnida</taxon>
        <taxon>Acari</taxon>
        <taxon>Parasitiformes</taxon>
        <taxon>Ixodida</taxon>
        <taxon>Ixodoidea</taxon>
        <taxon>Ixodidae</taxon>
        <taxon>Ixodinae</taxon>
        <taxon>Ixodes</taxon>
    </lineage>
</organism>
<name>A0A0K8R3Y4_IXORI</name>
<evidence type="ECO:0000313" key="1">
    <source>
        <dbReference type="EMBL" id="JAA65865.1"/>
    </source>
</evidence>
<dbReference type="GO" id="GO:0006508">
    <property type="term" value="P:proteolysis"/>
    <property type="evidence" value="ECO:0007669"/>
    <property type="project" value="UniProtKB-KW"/>
</dbReference>